<sequence>MRRDESAFEKVINNTFMPSLVDGQDAWYELRPVSDFALPEGDLPDAYMVQIGYDLPCNDGGPTRVQWGRWFVIPSEADDATIVKTMFDAYSAFWLHEMREVFKYEGARVLNPHRYLINLNEAA</sequence>
<dbReference type="OrthoDB" id="28659at10239"/>
<dbReference type="GeneID" id="17699684"/>
<dbReference type="Proteomes" id="UP000016892">
    <property type="component" value="Segment"/>
</dbReference>
<reference evidence="1 2" key="1">
    <citation type="journal article" date="2013" name="BMC Genomics">
        <title>Genomic characterization of JG068, a novel virulent podovirus active against Burkholderia cenocepacia.</title>
        <authorList>
            <person name="Lynch K.H."/>
            <person name="Abdu A.H."/>
            <person name="Schobert M."/>
            <person name="Dennis J.J."/>
        </authorList>
    </citation>
    <scope>NUCLEOTIDE SEQUENCE [LARGE SCALE GENOMIC DNA]</scope>
</reference>
<evidence type="ECO:0000313" key="2">
    <source>
        <dbReference type="Proteomes" id="UP000016892"/>
    </source>
</evidence>
<dbReference type="RefSeq" id="YP_008853845.1">
    <property type="nucleotide sequence ID" value="NC_022916.1"/>
</dbReference>
<keyword evidence="2" id="KW-1185">Reference proteome</keyword>
<protein>
    <submittedName>
        <fullName evidence="1">Uncharacterized protein</fullName>
    </submittedName>
</protein>
<evidence type="ECO:0000313" key="1">
    <source>
        <dbReference type="EMBL" id="AGW43588.1"/>
    </source>
</evidence>
<organism evidence="1 2">
    <name type="scientific">Burkholderia phage JG068</name>
    <dbReference type="NCBI Taxonomy" id="1401297"/>
    <lineage>
        <taxon>Viruses</taxon>
        <taxon>Duplodnaviria</taxon>
        <taxon>Heunggongvirae</taxon>
        <taxon>Uroviricota</taxon>
        <taxon>Caudoviricetes</taxon>
        <taxon>Autographivirales</taxon>
        <taxon>Autonotataviridae</taxon>
        <taxon>Mguuvirus</taxon>
        <taxon>Mguuvirus JG068</taxon>
    </lineage>
</organism>
<accession>U3PCI2</accession>
<dbReference type="KEGG" id="vg:17699684"/>
<proteinExistence type="predicted"/>
<name>U3PCI2_9CAUD</name>
<gene>
    <name evidence="1" type="ORF">JG068_06</name>
</gene>
<dbReference type="EMBL" id="KC853746">
    <property type="protein sequence ID" value="AGW43588.1"/>
    <property type="molecule type" value="Genomic_DNA"/>
</dbReference>